<keyword evidence="2" id="KW-1185">Reference proteome</keyword>
<dbReference type="EMBL" id="LT828648">
    <property type="protein sequence ID" value="SLM50286.1"/>
    <property type="molecule type" value="Genomic_DNA"/>
</dbReference>
<protein>
    <recommendedName>
        <fullName evidence="3">DUF3108 domain-containing protein</fullName>
    </recommendedName>
</protein>
<evidence type="ECO:0000313" key="2">
    <source>
        <dbReference type="Proteomes" id="UP000192042"/>
    </source>
</evidence>
<dbReference type="KEGG" id="nja:NSJP_4119"/>
<dbReference type="AlphaFoldDB" id="A0A1W1IBA4"/>
<dbReference type="Pfam" id="PF11306">
    <property type="entry name" value="DUF3108"/>
    <property type="match status" value="1"/>
</dbReference>
<dbReference type="Proteomes" id="UP000192042">
    <property type="component" value="Chromosome I"/>
</dbReference>
<sequence length="258" mass="28763">MCPRPWLLAALLLASFLGSTVLTWAETRPLLPAVQVGERLTYELTWLNILAGTAVLEVAEGNSNAQASLKLVMTAQSSPKITRFYPVDNRVESWVNPDTFLSEHMIFHRREGKRKNDFDYTFHHDQGSVTAVKDGVEETLPIPPGTFDAISCLYYVRSLPQFVPGTTESLSVHHDKKNYKLEVRVEGLETIKGTWGKAEAVRLLVIMPFQGIFLNQGNIRVWLTNDGRRIPLRMKARVIIGSIVADLVSGLPGGDSHP</sequence>
<dbReference type="STRING" id="1325564.NSJP_4119"/>
<dbReference type="InterPro" id="IPR021457">
    <property type="entry name" value="DUF3108"/>
</dbReference>
<reference evidence="1 2" key="1">
    <citation type="submission" date="2017-03" db="EMBL/GenBank/DDBJ databases">
        <authorList>
            <person name="Afonso C.L."/>
            <person name="Miller P.J."/>
            <person name="Scott M.A."/>
            <person name="Spackman E."/>
            <person name="Goraichik I."/>
            <person name="Dimitrov K.M."/>
            <person name="Suarez D.L."/>
            <person name="Swayne D.E."/>
        </authorList>
    </citation>
    <scope>NUCLEOTIDE SEQUENCE [LARGE SCALE GENOMIC DNA]</scope>
    <source>
        <strain evidence="1">Genome sequencing of Nitrospira japonica strain NJ11</strain>
    </source>
</reference>
<dbReference type="RefSeq" id="WP_172834477.1">
    <property type="nucleotide sequence ID" value="NZ_LT828648.1"/>
</dbReference>
<evidence type="ECO:0008006" key="3">
    <source>
        <dbReference type="Google" id="ProtNLM"/>
    </source>
</evidence>
<proteinExistence type="predicted"/>
<accession>A0A1W1IBA4</accession>
<name>A0A1W1IBA4_9BACT</name>
<gene>
    <name evidence="1" type="ORF">NSJP_4119</name>
</gene>
<organism evidence="1 2">
    <name type="scientific">Nitrospira japonica</name>
    <dbReference type="NCBI Taxonomy" id="1325564"/>
    <lineage>
        <taxon>Bacteria</taxon>
        <taxon>Pseudomonadati</taxon>
        <taxon>Nitrospirota</taxon>
        <taxon>Nitrospiria</taxon>
        <taxon>Nitrospirales</taxon>
        <taxon>Nitrospiraceae</taxon>
        <taxon>Nitrospira</taxon>
    </lineage>
</organism>
<evidence type="ECO:0000313" key="1">
    <source>
        <dbReference type="EMBL" id="SLM50286.1"/>
    </source>
</evidence>